<dbReference type="InterPro" id="IPR011256">
    <property type="entry name" value="Reg_factor_effector_dom_sf"/>
</dbReference>
<keyword evidence="3" id="KW-1185">Reference proteome</keyword>
<dbReference type="EMBL" id="PDJC01000001">
    <property type="protein sequence ID" value="PFG18407.1"/>
    <property type="molecule type" value="Genomic_DNA"/>
</dbReference>
<reference evidence="2 3" key="1">
    <citation type="submission" date="2017-10" db="EMBL/GenBank/DDBJ databases">
        <title>Sequencing the genomes of 1000 actinobacteria strains.</title>
        <authorList>
            <person name="Klenk H.-P."/>
        </authorList>
    </citation>
    <scope>NUCLEOTIDE SEQUENCE [LARGE SCALE GENOMIC DNA]</scope>
    <source>
        <strain evidence="2 3">DSM 15597</strain>
    </source>
</reference>
<dbReference type="InterPro" id="IPR029442">
    <property type="entry name" value="GyrI-like"/>
</dbReference>
<dbReference type="Gene3D" id="3.20.80.10">
    <property type="entry name" value="Regulatory factor, effector binding domain"/>
    <property type="match status" value="1"/>
</dbReference>
<dbReference type="OrthoDB" id="7849865at2"/>
<protein>
    <submittedName>
        <fullName evidence="2">Effector-binding domain-containing protein</fullName>
    </submittedName>
</protein>
<evidence type="ECO:0000313" key="3">
    <source>
        <dbReference type="Proteomes" id="UP000226079"/>
    </source>
</evidence>
<evidence type="ECO:0000313" key="2">
    <source>
        <dbReference type="EMBL" id="PFG18407.1"/>
    </source>
</evidence>
<dbReference type="RefSeq" id="WP_098461767.1">
    <property type="nucleotide sequence ID" value="NZ_PDJC01000001.1"/>
</dbReference>
<dbReference type="Pfam" id="PF06445">
    <property type="entry name" value="GyrI-like"/>
    <property type="match status" value="1"/>
</dbReference>
<accession>A0A2A9CVE5</accession>
<name>A0A2A9CVE5_9ACTN</name>
<dbReference type="SMART" id="SM00871">
    <property type="entry name" value="AraC_E_bind"/>
    <property type="match status" value="1"/>
</dbReference>
<dbReference type="AlphaFoldDB" id="A0A2A9CVE5"/>
<feature type="domain" description="AraC effector-binding" evidence="1">
    <location>
        <begin position="3"/>
        <end position="155"/>
    </location>
</feature>
<comment type="caution">
    <text evidence="2">The sequence shown here is derived from an EMBL/GenBank/DDBJ whole genome shotgun (WGS) entry which is preliminary data.</text>
</comment>
<proteinExistence type="predicted"/>
<dbReference type="Proteomes" id="UP000226079">
    <property type="component" value="Unassembled WGS sequence"/>
</dbReference>
<dbReference type="SUPFAM" id="SSF55136">
    <property type="entry name" value="Probable bacterial effector-binding domain"/>
    <property type="match status" value="1"/>
</dbReference>
<evidence type="ECO:0000259" key="1">
    <source>
        <dbReference type="SMART" id="SM00871"/>
    </source>
</evidence>
<dbReference type="InterPro" id="IPR010499">
    <property type="entry name" value="AraC_E-bd"/>
</dbReference>
<gene>
    <name evidence="2" type="ORF">ATK74_2995</name>
</gene>
<sequence>MSFQVDVRQLPAQHAAVLELQAHPSNMSSAVKSGYAQLAAAITRAGVAFAGSAFFVMEQVFDDDHPAQIQLGFPIALPFPADGDVRCTELAACEVATAIHRGPYDEAGPAYRAIEDWISSHGYVAIGYPREIYLVSPADTMDPLEYITEIQIPIAHR</sequence>
<organism evidence="2 3">
    <name type="scientific">Propionicimonas paludicola</name>
    <dbReference type="NCBI Taxonomy" id="185243"/>
    <lineage>
        <taxon>Bacteria</taxon>
        <taxon>Bacillati</taxon>
        <taxon>Actinomycetota</taxon>
        <taxon>Actinomycetes</taxon>
        <taxon>Propionibacteriales</taxon>
        <taxon>Nocardioidaceae</taxon>
        <taxon>Propionicimonas</taxon>
    </lineage>
</organism>